<evidence type="ECO:0000313" key="1">
    <source>
        <dbReference type="EMBL" id="NMG21495.1"/>
    </source>
</evidence>
<sequence length="250" mass="28196">MSQEQRIEEQMLSHEAEKQVSQQVDKVEKVDVDVQTDLLKIFQGQADGVSFEAQGLVKQDIRVQEIKLQTDSIDINPLSVLFGQIELNQPVNTTARIVLIEADINHALTSKFVRSKMQNFELNVDGEIVGLQPQEIQIHLLDGGKMAFTGKVLLKEKGNTRSISFTAQVCPRTQDKPIMLENFNCTHGGEGISLEVVVALMQKVKELVNLPYYEYEKTVFRVRNMDVEKGNMTLLVDARLKQIPSLDDLS</sequence>
<proteinExistence type="predicted"/>
<organism evidence="1 2">
    <name type="scientific">Brasilonema bromeliae SPC951</name>
    <dbReference type="NCBI Taxonomy" id="385972"/>
    <lineage>
        <taxon>Bacteria</taxon>
        <taxon>Bacillati</taxon>
        <taxon>Cyanobacteriota</taxon>
        <taxon>Cyanophyceae</taxon>
        <taxon>Nostocales</taxon>
        <taxon>Scytonemataceae</taxon>
        <taxon>Brasilonema</taxon>
        <taxon>Bromeliae group (in: Brasilonema)</taxon>
    </lineage>
</organism>
<gene>
    <name evidence="1" type="ORF">DP116_19385</name>
</gene>
<dbReference type="EMBL" id="QMEB01000168">
    <property type="protein sequence ID" value="NMG21495.1"/>
    <property type="molecule type" value="Genomic_DNA"/>
</dbReference>
<dbReference type="Proteomes" id="UP000718564">
    <property type="component" value="Unassembled WGS sequence"/>
</dbReference>
<evidence type="ECO:0000313" key="2">
    <source>
        <dbReference type="Proteomes" id="UP000718564"/>
    </source>
</evidence>
<comment type="caution">
    <text evidence="1">The sequence shown here is derived from an EMBL/GenBank/DDBJ whole genome shotgun (WGS) entry which is preliminary data.</text>
</comment>
<keyword evidence="2" id="KW-1185">Reference proteome</keyword>
<dbReference type="RefSeq" id="WP_169156731.1">
    <property type="nucleotide sequence ID" value="NZ_CAWPJE010000162.1"/>
</dbReference>
<dbReference type="Pfam" id="PF11209">
    <property type="entry name" value="LmeA"/>
    <property type="match status" value="1"/>
</dbReference>
<accession>A0ABX1PAM9</accession>
<dbReference type="InterPro" id="IPR021373">
    <property type="entry name" value="DUF2993"/>
</dbReference>
<reference evidence="1 2" key="1">
    <citation type="submission" date="2018-06" db="EMBL/GenBank/DDBJ databases">
        <title>Comparative genomics of Brasilonema spp. strains.</title>
        <authorList>
            <person name="Alvarenga D.O."/>
            <person name="Fiore M.F."/>
            <person name="Varani A.M."/>
        </authorList>
    </citation>
    <scope>NUCLEOTIDE SEQUENCE [LARGE SCALE GENOMIC DNA]</scope>
    <source>
        <strain evidence="1 2">SPC951</strain>
    </source>
</reference>
<protein>
    <submittedName>
        <fullName evidence="1">DUF2993 domain-containing protein</fullName>
    </submittedName>
</protein>
<name>A0ABX1PAM9_9CYAN</name>